<proteinExistence type="predicted"/>
<sequence>MNYLQVLDVSHNSLNSLKFLRSTQQLLSLNISHNHLQNPDELRYLMHPMDLQTLDMRQNKFAIDDTFRHKLLYSVNSQIKELFLDERLDFDQQTIYDVQQLPSEFQLFNEYQTAMAYEGYRFYVFQNQQSQLQQRNSALDQQIQLLRQQLQDVKSETNKLKKSVSNAQDIFQVLTEQKEVNELRLLREVEKHQHIVNRMMSDAYK</sequence>
<organism evidence="2">
    <name type="scientific">Trepomonas sp. PC1</name>
    <dbReference type="NCBI Taxonomy" id="1076344"/>
    <lineage>
        <taxon>Eukaryota</taxon>
        <taxon>Metamonada</taxon>
        <taxon>Diplomonadida</taxon>
        <taxon>Hexamitidae</taxon>
        <taxon>Hexamitinae</taxon>
        <taxon>Trepomonas</taxon>
    </lineage>
</organism>
<reference evidence="2" key="1">
    <citation type="submission" date="2015-07" db="EMBL/GenBank/DDBJ databases">
        <title>Adaptation to a free-living lifestyle via gene acquisitions in the diplomonad Trepomonas sp. PC1.</title>
        <authorList>
            <person name="Xu F."/>
            <person name="Jerlstrom-Hultqvist J."/>
            <person name="Kolisko M."/>
            <person name="Simpson A.G.B."/>
            <person name="Roger A.J."/>
            <person name="Svard S.G."/>
            <person name="Andersson J.O."/>
        </authorList>
    </citation>
    <scope>NUCLEOTIDE SEQUENCE</scope>
    <source>
        <strain evidence="2">PC1</strain>
    </source>
</reference>
<feature type="coiled-coil region" evidence="1">
    <location>
        <begin position="129"/>
        <end position="163"/>
    </location>
</feature>
<gene>
    <name evidence="2" type="ORF">TPC1_14375</name>
</gene>
<dbReference type="EMBL" id="GDID01003232">
    <property type="protein sequence ID" value="JAP93374.1"/>
    <property type="molecule type" value="Transcribed_RNA"/>
</dbReference>
<evidence type="ECO:0008006" key="3">
    <source>
        <dbReference type="Google" id="ProtNLM"/>
    </source>
</evidence>
<dbReference type="PROSITE" id="PS51450">
    <property type="entry name" value="LRR"/>
    <property type="match status" value="1"/>
</dbReference>
<name>A0A146KBT1_9EUKA</name>
<dbReference type="AlphaFoldDB" id="A0A146KBT1"/>
<evidence type="ECO:0000256" key="1">
    <source>
        <dbReference type="SAM" id="Coils"/>
    </source>
</evidence>
<dbReference type="SUPFAM" id="SSF52058">
    <property type="entry name" value="L domain-like"/>
    <property type="match status" value="1"/>
</dbReference>
<dbReference type="Gene3D" id="3.80.10.10">
    <property type="entry name" value="Ribonuclease Inhibitor"/>
    <property type="match status" value="1"/>
</dbReference>
<evidence type="ECO:0000313" key="2">
    <source>
        <dbReference type="EMBL" id="JAP93374.1"/>
    </source>
</evidence>
<protein>
    <recommendedName>
        <fullName evidence="3">Leucine rich repeat-containing protein</fullName>
    </recommendedName>
</protein>
<dbReference type="InterPro" id="IPR032675">
    <property type="entry name" value="LRR_dom_sf"/>
</dbReference>
<accession>A0A146KBT1</accession>
<keyword evidence="1" id="KW-0175">Coiled coil</keyword>
<dbReference type="InterPro" id="IPR001611">
    <property type="entry name" value="Leu-rich_rpt"/>
</dbReference>